<comment type="caution">
    <text evidence="1">The sequence shown here is derived from an EMBL/GenBank/DDBJ whole genome shotgun (WGS) entry which is preliminary data.</text>
</comment>
<reference evidence="1" key="1">
    <citation type="submission" date="2020-06" db="EMBL/GenBank/DDBJ databases">
        <title>WGS assembly of Ceratodon purpureus strain R40.</title>
        <authorList>
            <person name="Carey S.B."/>
            <person name="Jenkins J."/>
            <person name="Shu S."/>
            <person name="Lovell J.T."/>
            <person name="Sreedasyam A."/>
            <person name="Maumus F."/>
            <person name="Tiley G.P."/>
            <person name="Fernandez-Pozo N."/>
            <person name="Barry K."/>
            <person name="Chen C."/>
            <person name="Wang M."/>
            <person name="Lipzen A."/>
            <person name="Daum C."/>
            <person name="Saski C.A."/>
            <person name="Payton A.C."/>
            <person name="Mcbreen J.C."/>
            <person name="Conrad R.E."/>
            <person name="Kollar L.M."/>
            <person name="Olsson S."/>
            <person name="Huttunen S."/>
            <person name="Landis J.B."/>
            <person name="Wickett N.J."/>
            <person name="Johnson M.G."/>
            <person name="Rensing S.A."/>
            <person name="Grimwood J."/>
            <person name="Schmutz J."/>
            <person name="Mcdaniel S.F."/>
        </authorList>
    </citation>
    <scope>NUCLEOTIDE SEQUENCE</scope>
    <source>
        <strain evidence="1">R40</strain>
    </source>
</reference>
<protein>
    <recommendedName>
        <fullName evidence="3">Endonuclease/exonuclease/phosphatase domain-containing protein</fullName>
    </recommendedName>
</protein>
<keyword evidence="2" id="KW-1185">Reference proteome</keyword>
<dbReference type="PANTHER" id="PTHR33710">
    <property type="entry name" value="BNAC02G09200D PROTEIN"/>
    <property type="match status" value="1"/>
</dbReference>
<evidence type="ECO:0008006" key="3">
    <source>
        <dbReference type="Google" id="ProtNLM"/>
    </source>
</evidence>
<dbReference type="Proteomes" id="UP000822688">
    <property type="component" value="Chromosome 7"/>
</dbReference>
<dbReference type="EMBL" id="CM026428">
    <property type="protein sequence ID" value="KAG0565770.1"/>
    <property type="molecule type" value="Genomic_DNA"/>
</dbReference>
<dbReference type="AlphaFoldDB" id="A0A8T0H372"/>
<evidence type="ECO:0000313" key="1">
    <source>
        <dbReference type="EMBL" id="KAG0565770.1"/>
    </source>
</evidence>
<accession>A0A8T0H372</accession>
<sequence>MDFLRGSSFWNEAVYSGERDSFRAGTGIFISPRITPLVQSHGIIMPRRAQYLTFQLAPDMVIGIINIYAHNFTNSKWIVAGDFNMVEDLEDKRGGTESTGQGHLEFQAWTAMLLQLQLLDIHYLDEFRQLTNIKYTWVNRRHGPESIISRLDRFYVSPRLQAIGGQSGVWRSTPHMSDHSPVFLKLRRTGNRIKYSQAFNKGLLKTEEGRAELLAAWRQAMTFRLNAPYGERIADAVAAVKTCSDQITRRRRQESATEFEAQFEDVFEAELDLHANWQDEHARRQLNYAQAHLHKIRQERMEKKYERQTALWS</sequence>
<proteinExistence type="predicted"/>
<dbReference type="InterPro" id="IPR036691">
    <property type="entry name" value="Endo/exonu/phosph_ase_sf"/>
</dbReference>
<dbReference type="Gene3D" id="3.60.10.10">
    <property type="entry name" value="Endonuclease/exonuclease/phosphatase"/>
    <property type="match status" value="1"/>
</dbReference>
<dbReference type="SUPFAM" id="SSF56219">
    <property type="entry name" value="DNase I-like"/>
    <property type="match status" value="1"/>
</dbReference>
<name>A0A8T0H372_CERPU</name>
<gene>
    <name evidence="1" type="ORF">KC19_7G013300</name>
</gene>
<organism evidence="1 2">
    <name type="scientific">Ceratodon purpureus</name>
    <name type="common">Fire moss</name>
    <name type="synonym">Dicranum purpureum</name>
    <dbReference type="NCBI Taxonomy" id="3225"/>
    <lineage>
        <taxon>Eukaryota</taxon>
        <taxon>Viridiplantae</taxon>
        <taxon>Streptophyta</taxon>
        <taxon>Embryophyta</taxon>
        <taxon>Bryophyta</taxon>
        <taxon>Bryophytina</taxon>
        <taxon>Bryopsida</taxon>
        <taxon>Dicranidae</taxon>
        <taxon>Pseudoditrichales</taxon>
        <taxon>Ditrichaceae</taxon>
        <taxon>Ceratodon</taxon>
    </lineage>
</organism>
<dbReference type="PANTHER" id="PTHR33710:SF71">
    <property type="entry name" value="ENDONUCLEASE_EXONUCLEASE_PHOSPHATASE DOMAIN-CONTAINING PROTEIN"/>
    <property type="match status" value="1"/>
</dbReference>
<evidence type="ECO:0000313" key="2">
    <source>
        <dbReference type="Proteomes" id="UP000822688"/>
    </source>
</evidence>